<protein>
    <recommendedName>
        <fullName evidence="3">N-acetyltransferase domain-containing protein</fullName>
    </recommendedName>
</protein>
<dbReference type="OrthoDB" id="677174at2"/>
<evidence type="ECO:0000313" key="1">
    <source>
        <dbReference type="EMBL" id="RBO82540.1"/>
    </source>
</evidence>
<dbReference type="EMBL" id="QNRF01000005">
    <property type="protein sequence ID" value="RBO82540.1"/>
    <property type="molecule type" value="Genomic_DNA"/>
</dbReference>
<organism evidence="1 2">
    <name type="scientific">Marinomonas aquiplantarum</name>
    <dbReference type="NCBI Taxonomy" id="491951"/>
    <lineage>
        <taxon>Bacteria</taxon>
        <taxon>Pseudomonadati</taxon>
        <taxon>Pseudomonadota</taxon>
        <taxon>Gammaproteobacteria</taxon>
        <taxon>Oceanospirillales</taxon>
        <taxon>Oceanospirillaceae</taxon>
        <taxon>Marinomonas</taxon>
    </lineage>
</organism>
<sequence>MKIELLKPCHFKAVESLETNVWGSEGADLSIIKSRYKTFPEGNVIVIHQEKIVGYAAVQRVSRMSCHNWDIQTDNGFIKRTHKPDGHIIYGIGMSGVKNGVSNLIIDYFYDKFISSGTCYMLALGSRVPGFKGWKFKTGGDITQYINSRRKNGFSLDPELYLYQKNGFEVLCEMENYFPCVDSENNGALIIRR</sequence>
<proteinExistence type="predicted"/>
<dbReference type="SUPFAM" id="SSF55729">
    <property type="entry name" value="Acyl-CoA N-acyltransferases (Nat)"/>
    <property type="match status" value="1"/>
</dbReference>
<evidence type="ECO:0000313" key="2">
    <source>
        <dbReference type="Proteomes" id="UP000252086"/>
    </source>
</evidence>
<reference evidence="1 2" key="1">
    <citation type="submission" date="2018-06" db="EMBL/GenBank/DDBJ databases">
        <title>Genomic Encyclopedia of Type Strains, Phase III (KMG-III): the genomes of soil and plant-associated and newly described type strains.</title>
        <authorList>
            <person name="Whitman W."/>
        </authorList>
    </citation>
    <scope>NUCLEOTIDE SEQUENCE [LARGE SCALE GENOMIC DNA]</scope>
    <source>
        <strain evidence="1 2">CECT 7732</strain>
    </source>
</reference>
<name>A0A366CXH5_9GAMM</name>
<dbReference type="AlphaFoldDB" id="A0A366CXH5"/>
<comment type="caution">
    <text evidence="1">The sequence shown here is derived from an EMBL/GenBank/DDBJ whole genome shotgun (WGS) entry which is preliminary data.</text>
</comment>
<keyword evidence="2" id="KW-1185">Reference proteome</keyword>
<gene>
    <name evidence="1" type="ORF">DFP76_1054</name>
</gene>
<accession>A0A366CXH5</accession>
<dbReference type="Gene3D" id="3.40.630.30">
    <property type="match status" value="1"/>
</dbReference>
<dbReference type="RefSeq" id="WP_113874514.1">
    <property type="nucleotide sequence ID" value="NZ_QNRF01000005.1"/>
</dbReference>
<evidence type="ECO:0008006" key="3">
    <source>
        <dbReference type="Google" id="ProtNLM"/>
    </source>
</evidence>
<dbReference type="Proteomes" id="UP000252086">
    <property type="component" value="Unassembled WGS sequence"/>
</dbReference>
<dbReference type="InterPro" id="IPR016181">
    <property type="entry name" value="Acyl_CoA_acyltransferase"/>
</dbReference>